<accession>A0AAV6GPY8</accession>
<name>A0AAV6GPY8_9TELE</name>
<dbReference type="FunFam" id="3.30.505.10:FF:000014">
    <property type="entry name" value="Phosphatidylinositol 3-kinase regulatory subunit alpha"/>
    <property type="match status" value="1"/>
</dbReference>
<dbReference type="GO" id="GO:0046854">
    <property type="term" value="P:phosphatidylinositol phosphate biosynthetic process"/>
    <property type="evidence" value="ECO:0007669"/>
    <property type="project" value="TreeGrafter"/>
</dbReference>
<dbReference type="GO" id="GO:0005942">
    <property type="term" value="C:phosphatidylinositol 3-kinase complex"/>
    <property type="evidence" value="ECO:0007669"/>
    <property type="project" value="TreeGrafter"/>
</dbReference>
<evidence type="ECO:0000256" key="3">
    <source>
        <dbReference type="SAM" id="MobiDB-lite"/>
    </source>
</evidence>
<dbReference type="InterPro" id="IPR008936">
    <property type="entry name" value="Rho_GTPase_activation_prot"/>
</dbReference>
<feature type="region of interest" description="Disordered" evidence="3">
    <location>
        <begin position="171"/>
        <end position="198"/>
    </location>
</feature>
<reference evidence="6" key="1">
    <citation type="submission" date="2020-10" db="EMBL/GenBank/DDBJ databases">
        <title>Chromosome-scale genome assembly of the Allis shad, Alosa alosa.</title>
        <authorList>
            <person name="Margot Z."/>
            <person name="Christophe K."/>
            <person name="Cabau C."/>
            <person name="Louis A."/>
            <person name="Berthelot C."/>
            <person name="Parey E."/>
            <person name="Roest Crollius H."/>
            <person name="Montfort J."/>
            <person name="Robinson-Rechavi M."/>
            <person name="Bucao C."/>
            <person name="Bouchez O."/>
            <person name="Gislard M."/>
            <person name="Lluch J."/>
            <person name="Milhes M."/>
            <person name="Lampietro C."/>
            <person name="Lopez Roques C."/>
            <person name="Donnadieu C."/>
            <person name="Braasch I."/>
            <person name="Desvignes T."/>
            <person name="Postlethwait J."/>
            <person name="Bobe J."/>
            <person name="Guiguen Y."/>
        </authorList>
    </citation>
    <scope>NUCLEOTIDE SEQUENCE</scope>
    <source>
        <strain evidence="6">M-15738</strain>
        <tissue evidence="6">Blood</tissue>
    </source>
</reference>
<organism evidence="6 7">
    <name type="scientific">Alosa alosa</name>
    <name type="common">allis shad</name>
    <dbReference type="NCBI Taxonomy" id="278164"/>
    <lineage>
        <taxon>Eukaryota</taxon>
        <taxon>Metazoa</taxon>
        <taxon>Chordata</taxon>
        <taxon>Craniata</taxon>
        <taxon>Vertebrata</taxon>
        <taxon>Euteleostomi</taxon>
        <taxon>Actinopterygii</taxon>
        <taxon>Neopterygii</taxon>
        <taxon>Teleostei</taxon>
        <taxon>Clupei</taxon>
        <taxon>Clupeiformes</taxon>
        <taxon>Clupeoidei</taxon>
        <taxon>Clupeidae</taxon>
        <taxon>Alosa</taxon>
    </lineage>
</organism>
<gene>
    <name evidence="6" type="ORF">AALO_G00132810</name>
</gene>
<dbReference type="PRINTS" id="PR00678">
    <property type="entry name" value="PI3KINASEP85"/>
</dbReference>
<proteinExistence type="predicted"/>
<dbReference type="InterPro" id="IPR000198">
    <property type="entry name" value="RhoGAP_dom"/>
</dbReference>
<feature type="domain" description="Rho-GAP" evidence="5">
    <location>
        <begin position="1"/>
        <end position="169"/>
    </location>
</feature>
<evidence type="ECO:0000256" key="2">
    <source>
        <dbReference type="PROSITE-ProRule" id="PRU00191"/>
    </source>
</evidence>
<dbReference type="PROSITE" id="PS50001">
    <property type="entry name" value="SH2"/>
    <property type="match status" value="1"/>
</dbReference>
<dbReference type="PANTHER" id="PTHR10155:SF1">
    <property type="entry name" value="PHOSPHATIDYLINOSITOL 3-KINASE REGULATORY SUBUNIT BETA"/>
    <property type="match status" value="1"/>
</dbReference>
<keyword evidence="1 2" id="KW-0727">SH2 domain</keyword>
<evidence type="ECO:0000313" key="7">
    <source>
        <dbReference type="Proteomes" id="UP000823561"/>
    </source>
</evidence>
<evidence type="ECO:0000256" key="1">
    <source>
        <dbReference type="ARBA" id="ARBA00022999"/>
    </source>
</evidence>
<dbReference type="SMART" id="SM00324">
    <property type="entry name" value="RhoGAP"/>
    <property type="match status" value="1"/>
</dbReference>
<evidence type="ECO:0000259" key="4">
    <source>
        <dbReference type="PROSITE" id="PS50001"/>
    </source>
</evidence>
<dbReference type="GO" id="GO:0046935">
    <property type="term" value="F:1-phosphatidylinositol-3-kinase regulator activity"/>
    <property type="evidence" value="ECO:0007669"/>
    <property type="project" value="TreeGrafter"/>
</dbReference>
<dbReference type="PRINTS" id="PR00401">
    <property type="entry name" value="SH2DOMAIN"/>
</dbReference>
<protein>
    <submittedName>
        <fullName evidence="6">Uncharacterized protein</fullName>
    </submittedName>
</protein>
<dbReference type="AlphaFoldDB" id="A0AAV6GPY8"/>
<evidence type="ECO:0000313" key="6">
    <source>
        <dbReference type="EMBL" id="KAG5276504.1"/>
    </source>
</evidence>
<dbReference type="EMBL" id="JADWDJ010000009">
    <property type="protein sequence ID" value="KAG5276504.1"/>
    <property type="molecule type" value="Genomic_DNA"/>
</dbReference>
<dbReference type="InterPro" id="IPR035022">
    <property type="entry name" value="PI3kinase_P85_nSH2"/>
</dbReference>
<dbReference type="Pfam" id="PF00017">
    <property type="entry name" value="SH2"/>
    <property type="match status" value="1"/>
</dbReference>
<dbReference type="SMART" id="SM00252">
    <property type="entry name" value="SH2"/>
    <property type="match status" value="1"/>
</dbReference>
<comment type="caution">
    <text evidence="6">The sequence shown here is derived from an EMBL/GenBank/DDBJ whole genome shotgun (WGS) entry which is preliminary data.</text>
</comment>
<dbReference type="GO" id="GO:0008286">
    <property type="term" value="P:insulin receptor signaling pathway"/>
    <property type="evidence" value="ECO:0007669"/>
    <property type="project" value="TreeGrafter"/>
</dbReference>
<dbReference type="SUPFAM" id="SSF48350">
    <property type="entry name" value="GTPase activation domain, GAP"/>
    <property type="match status" value="1"/>
</dbReference>
<dbReference type="InterPro" id="IPR036860">
    <property type="entry name" value="SH2_dom_sf"/>
</dbReference>
<dbReference type="InterPro" id="IPR000980">
    <property type="entry name" value="SH2"/>
</dbReference>
<dbReference type="Gene3D" id="3.30.505.10">
    <property type="entry name" value="SH2 domain"/>
    <property type="match status" value="1"/>
</dbReference>
<keyword evidence="7" id="KW-1185">Reference proteome</keyword>
<dbReference type="Proteomes" id="UP000823561">
    <property type="component" value="Chromosome 9"/>
</dbReference>
<dbReference type="Gene3D" id="1.10.555.10">
    <property type="entry name" value="Rho GTPase activation protein"/>
    <property type="match status" value="1"/>
</dbReference>
<dbReference type="CDD" id="cd09942">
    <property type="entry name" value="SH2_nSH2_p85_like"/>
    <property type="match status" value="1"/>
</dbReference>
<feature type="domain" description="SH2" evidence="4">
    <location>
        <begin position="203"/>
        <end position="298"/>
    </location>
</feature>
<dbReference type="Pfam" id="PF00620">
    <property type="entry name" value="RhoGAP"/>
    <property type="match status" value="1"/>
</dbReference>
<dbReference type="PROSITE" id="PS50238">
    <property type="entry name" value="RHOGAP"/>
    <property type="match status" value="1"/>
</dbReference>
<evidence type="ECO:0000259" key="5">
    <source>
        <dbReference type="PROSITE" id="PS50238"/>
    </source>
</evidence>
<sequence length="411" mass="46099">MKLVETIERRGLDSEMLYRTHTLRNAADQSESLSAETDLNHSNIQTLSLRLIGYLQDLPSPIMPFSVFPQLKATLAEGTGASVGVTSDLMNVLESCGVPLQNLQTLQYLLQHLERVCQHSQHNGLDTHTLGRIFGPLLLPVPPSGTLEEDEQVPAQGLERLLQERNWSWNEEHTPPALPPKPSKPARMPSVTDSDSKPADTEWYWGDISREEVNEKMRDMPDGTFLVRDASSKVQGEYTLTLRKGGSNRLIKIFQRGGRYGFSEPLTFSSVVELIQHYHHESLAQYNSKLDTRLLYPVSKHQQMPQAPADFLALVHSLTSNWFKAHRLTKLGGSELDLIFTRNCSNRHPHGDASPSFWTTSSSSSTSACQNSLRLLSRWSRSPAKYRNLSPTRYIGCLRSTSTQHLLLSGG</sequence>
<dbReference type="PANTHER" id="PTHR10155">
    <property type="entry name" value="PHOSPHATIDYLINOSITOL 3-KINASE REGULATORY SUBUNIT"/>
    <property type="match status" value="1"/>
</dbReference>
<dbReference type="SUPFAM" id="SSF55550">
    <property type="entry name" value="SH2 domain"/>
    <property type="match status" value="1"/>
</dbReference>